<keyword evidence="10" id="KW-0804">Transcription</keyword>
<dbReference type="Gene3D" id="3.30.160.60">
    <property type="entry name" value="Classic Zinc Finger"/>
    <property type="match status" value="3"/>
</dbReference>
<dbReference type="InterPro" id="IPR013087">
    <property type="entry name" value="Znf_C2H2_type"/>
</dbReference>
<evidence type="ECO:0000256" key="2">
    <source>
        <dbReference type="ARBA" id="ARBA00004123"/>
    </source>
</evidence>
<keyword evidence="11" id="KW-0539">Nucleus</keyword>
<feature type="domain" description="C2H2-type" evidence="13">
    <location>
        <begin position="268"/>
        <end position="295"/>
    </location>
</feature>
<keyword evidence="4" id="KW-0479">Metal-binding</keyword>
<dbReference type="CDD" id="cd07765">
    <property type="entry name" value="KRAB_A-box"/>
    <property type="match status" value="1"/>
</dbReference>
<evidence type="ECO:0000256" key="3">
    <source>
        <dbReference type="ARBA" id="ARBA00006991"/>
    </source>
</evidence>
<dbReference type="SUPFAM" id="SSF109640">
    <property type="entry name" value="KRAB domain (Kruppel-associated box)"/>
    <property type="match status" value="1"/>
</dbReference>
<dbReference type="SMART" id="SM00349">
    <property type="entry name" value="KRAB"/>
    <property type="match status" value="1"/>
</dbReference>
<evidence type="ECO:0000256" key="4">
    <source>
        <dbReference type="ARBA" id="ARBA00022723"/>
    </source>
</evidence>
<dbReference type="InterPro" id="IPR036051">
    <property type="entry name" value="KRAB_dom_sf"/>
</dbReference>
<keyword evidence="9" id="KW-0238">DNA-binding</keyword>
<dbReference type="Pfam" id="PF00096">
    <property type="entry name" value="zf-C2H2"/>
    <property type="match status" value="2"/>
</dbReference>
<dbReference type="PANTHER" id="PTHR24381:SF304">
    <property type="entry name" value="ZINC FINGER PROTEIN 587B"/>
    <property type="match status" value="1"/>
</dbReference>
<dbReference type="FunFam" id="3.30.160.60:FF:002343">
    <property type="entry name" value="Zinc finger protein 33A"/>
    <property type="match status" value="1"/>
</dbReference>
<dbReference type="SMART" id="SM00355">
    <property type="entry name" value="ZnF_C2H2"/>
    <property type="match status" value="2"/>
</dbReference>
<evidence type="ECO:0000256" key="5">
    <source>
        <dbReference type="ARBA" id="ARBA00022737"/>
    </source>
</evidence>
<dbReference type="GO" id="GO:0008270">
    <property type="term" value="F:zinc ion binding"/>
    <property type="evidence" value="ECO:0007669"/>
    <property type="project" value="UniProtKB-KW"/>
</dbReference>
<evidence type="ECO:0000256" key="12">
    <source>
        <dbReference type="PROSITE-ProRule" id="PRU00042"/>
    </source>
</evidence>
<name>A0ABD2D778_DAUMA</name>
<comment type="similarity">
    <text evidence="3">Belongs to the krueppel C2H2-type zinc-finger protein family.</text>
</comment>
<comment type="subcellular location">
    <subcellularLocation>
        <location evidence="2">Nucleus</location>
    </subcellularLocation>
</comment>
<dbReference type="InterPro" id="IPR036236">
    <property type="entry name" value="Znf_C2H2_sf"/>
</dbReference>
<dbReference type="PROSITE" id="PS00028">
    <property type="entry name" value="ZINC_FINGER_C2H2_1"/>
    <property type="match status" value="2"/>
</dbReference>
<dbReference type="PROSITE" id="PS50805">
    <property type="entry name" value="KRAB"/>
    <property type="match status" value="1"/>
</dbReference>
<evidence type="ECO:0000313" key="15">
    <source>
        <dbReference type="EMBL" id="KAL2762683.1"/>
    </source>
</evidence>
<evidence type="ECO:0000256" key="1">
    <source>
        <dbReference type="ARBA" id="ARBA00003767"/>
    </source>
</evidence>
<feature type="non-terminal residue" evidence="15">
    <location>
        <position position="307"/>
    </location>
</feature>
<evidence type="ECO:0000256" key="7">
    <source>
        <dbReference type="ARBA" id="ARBA00022833"/>
    </source>
</evidence>
<evidence type="ECO:0000256" key="8">
    <source>
        <dbReference type="ARBA" id="ARBA00023015"/>
    </source>
</evidence>
<feature type="domain" description="C2H2-type" evidence="13">
    <location>
        <begin position="212"/>
        <end position="239"/>
    </location>
</feature>
<protein>
    <submittedName>
        <fullName evidence="15">Zinc finger protein 530 isoform 4</fullName>
    </submittedName>
</protein>
<feature type="domain" description="C2H2-type" evidence="13">
    <location>
        <begin position="240"/>
        <end position="267"/>
    </location>
</feature>
<gene>
    <name evidence="15" type="ORF">WCI35_031104</name>
</gene>
<dbReference type="Pfam" id="PF01352">
    <property type="entry name" value="KRAB"/>
    <property type="match status" value="1"/>
</dbReference>
<dbReference type="PANTHER" id="PTHR24381">
    <property type="entry name" value="ZINC FINGER PROTEIN"/>
    <property type="match status" value="1"/>
</dbReference>
<feature type="domain" description="KRAB" evidence="14">
    <location>
        <begin position="15"/>
        <end position="91"/>
    </location>
</feature>
<dbReference type="InterPro" id="IPR001909">
    <property type="entry name" value="KRAB"/>
</dbReference>
<proteinExistence type="inferred from homology"/>
<dbReference type="GO" id="GO:0003677">
    <property type="term" value="F:DNA binding"/>
    <property type="evidence" value="ECO:0007669"/>
    <property type="project" value="UniProtKB-KW"/>
</dbReference>
<keyword evidence="5" id="KW-0677">Repeat</keyword>
<evidence type="ECO:0000313" key="16">
    <source>
        <dbReference type="Proteomes" id="UP001610411"/>
    </source>
</evidence>
<dbReference type="Gene3D" id="6.10.140.140">
    <property type="match status" value="1"/>
</dbReference>
<comment type="caution">
    <text evidence="15">The sequence shown here is derived from an EMBL/GenBank/DDBJ whole genome shotgun (WGS) entry which is preliminary data.</text>
</comment>
<dbReference type="FunFam" id="3.30.160.60:FF:000987">
    <property type="entry name" value="Zinc finger protein 275"/>
    <property type="match status" value="1"/>
</dbReference>
<dbReference type="PROSITE" id="PS50157">
    <property type="entry name" value="ZINC_FINGER_C2H2_2"/>
    <property type="match status" value="3"/>
</dbReference>
<dbReference type="EMBL" id="JBFSEQ010000013">
    <property type="protein sequence ID" value="KAL2762683.1"/>
    <property type="molecule type" value="Genomic_DNA"/>
</dbReference>
<dbReference type="Proteomes" id="UP001610411">
    <property type="component" value="Unassembled WGS sequence"/>
</dbReference>
<evidence type="ECO:0000256" key="6">
    <source>
        <dbReference type="ARBA" id="ARBA00022771"/>
    </source>
</evidence>
<reference evidence="15 16" key="1">
    <citation type="journal article" date="2024" name="G3 (Bethesda)">
        <title>A hybrid genome assembly of the endangered aye-aye (Daubentonia madagascariensis).</title>
        <authorList>
            <person name="Versoza C.J."/>
            <person name="Pfeifer S.P."/>
        </authorList>
    </citation>
    <scope>NUCLEOTIDE SEQUENCE [LARGE SCALE GENOMIC DNA]</scope>
    <source>
        <strain evidence="15">6821</strain>
    </source>
</reference>
<evidence type="ECO:0000259" key="13">
    <source>
        <dbReference type="PROSITE" id="PS50157"/>
    </source>
</evidence>
<evidence type="ECO:0000256" key="9">
    <source>
        <dbReference type="ARBA" id="ARBA00023125"/>
    </source>
</evidence>
<evidence type="ECO:0000256" key="10">
    <source>
        <dbReference type="ARBA" id="ARBA00023163"/>
    </source>
</evidence>
<organism evidence="15 16">
    <name type="scientific">Daubentonia madagascariensis</name>
    <name type="common">Aye-aye</name>
    <name type="synonym">Sciurus madagascariensis</name>
    <dbReference type="NCBI Taxonomy" id="31869"/>
    <lineage>
        <taxon>Eukaryota</taxon>
        <taxon>Metazoa</taxon>
        <taxon>Chordata</taxon>
        <taxon>Craniata</taxon>
        <taxon>Vertebrata</taxon>
        <taxon>Euteleostomi</taxon>
        <taxon>Mammalia</taxon>
        <taxon>Eutheria</taxon>
        <taxon>Euarchontoglires</taxon>
        <taxon>Primates</taxon>
        <taxon>Strepsirrhini</taxon>
        <taxon>Chiromyiformes</taxon>
        <taxon>Daubentoniidae</taxon>
        <taxon>Daubentonia</taxon>
    </lineage>
</organism>
<dbReference type="GO" id="GO:0005634">
    <property type="term" value="C:nucleus"/>
    <property type="evidence" value="ECO:0007669"/>
    <property type="project" value="UniProtKB-SubCell"/>
</dbReference>
<accession>A0ABD2D778</accession>
<keyword evidence="7" id="KW-0862">Zinc</keyword>
<dbReference type="SUPFAM" id="SSF57667">
    <property type="entry name" value="beta-beta-alpha zinc fingers"/>
    <property type="match status" value="2"/>
</dbReference>
<keyword evidence="8" id="KW-0805">Transcription regulation</keyword>
<evidence type="ECO:0000259" key="14">
    <source>
        <dbReference type="PROSITE" id="PS50805"/>
    </source>
</evidence>
<evidence type="ECO:0000256" key="11">
    <source>
        <dbReference type="ARBA" id="ARBA00023242"/>
    </source>
</evidence>
<comment type="function">
    <text evidence="1">May be involved in transcriptional regulation.</text>
</comment>
<sequence>MAAAELRDPAQQGFVIFEDVAIYFSPEEWELLDEAQMLLYYDVMLENLVLIASLGCWCGAEDEEAPSAHSVYIEGLSQVRASKTGPSTHYTHPCDMCVLVLKDVLHIAELQSMSSGQKSELDGASRGFCLSANPHQFQNLYSGEKLLKVDMGQASSVMNCRVHVSGKPFTFGKIGRELPATSCLLQHPATPNSEKPHSSILQCRLPTGRKPVKCVESGTSFSKKSVLIQQQRVHIRERSYKCSECGKFFNRCGNLYRHRRTHTGARPYECSECGISFNQSSTLLQHRRIHVRARTHDCSECGKSFSG</sequence>
<dbReference type="AlphaFoldDB" id="A0ABD2D778"/>
<keyword evidence="6 12" id="KW-0863">Zinc-finger</keyword>
<keyword evidence="16" id="KW-1185">Reference proteome</keyword>